<dbReference type="Gene3D" id="3.30.590.10">
    <property type="entry name" value="Glutamine synthetase/guanido kinase, catalytic domain"/>
    <property type="match status" value="1"/>
</dbReference>
<protein>
    <recommendedName>
        <fullName evidence="1">Glutamine synthetase</fullName>
    </recommendedName>
</protein>
<sequence length="926" mass="103883">MDAKQYNTEVFELESSGAPQSFEATPGSQSVVASTLSELEHIIDNCPIIDNHAHPLLKKNPTKIFDAVGLNLLQIFSEANGDSLKDVPDTLVYHRAFRTLQQTFSHRTDEGINDWNDWKKYRDGVDESEFTRECLEGLQTVLIDDGLRYPPLLRAHDINWHDQFLKSPAKRVLRLESLAEDLMQHNLSFDNWCTKFSEEVKAAIHDPNVVAFKSVIAYRAGLEITHLDINEATFVHAARIGYEDTNEEAKISGKFRIDNEAFNCFVIAVFAAEMVKAAENGSWPRCKPLQFHTGFGDSDLNLKNSNPILLQKFIEEFPTLPIVLLHAAYPYTREAGFLASVYDNVYLDFGLVFPLVSQEGQESVVKQVLELTPSTKAMWSTDAASFGERYYLAIQQMRVVLKKIMGEIHAKESVGIPNLSKIVADVLFNTANRLYGLDLKLNIPSPPLESPTLVNISHLSQKRKCSKSLELLKEFLAKNKGIEYIRLNWFDYSAILRTRIVKLNHVIKQLGENQDGSVLGITKASLYLLVNCHLAEGGKPNGEYRLCPDFTSILLHPHKRDGESVLKHASVMCYIQDETQTPIGVCPRGILQRSISRAEQAGLSDFKIGFEIEFCMFKQSDLDGGKLTPISEPHTWSTSRAFHTKALVILEDIDKKLSAAGIEIEQFHSEAARGQYELILSPLPPMLAVDSLLHTREVIQYVCAMHGYRASLIPKPFDDECGSAAHMHMSFKPVEKQWSFFAGVLDQMRAVNALTLGSPMSFDRVVAGCWAGGLWACWGRQNREAPLRLVEEGKAHWEIKCMDGMANPYFALAGVINAGAKGVVNKREIYGETDIDVSSNDSSTILERDRLGITTRMLESMQAGIAALFERDGKTPTEFSIEMGDGFAEQFASVKNAEMSSLFSRGRSDKVWVRKHKDIAWAAQWY</sequence>
<dbReference type="SUPFAM" id="SSF55931">
    <property type="entry name" value="Glutamine synthetase/guanido kinase"/>
    <property type="match status" value="1"/>
</dbReference>
<dbReference type="STRING" id="1284197.S8BSA5"/>
<dbReference type="InterPro" id="IPR032466">
    <property type="entry name" value="Metal_Hydrolase"/>
</dbReference>
<dbReference type="Proteomes" id="UP000015100">
    <property type="component" value="Unassembled WGS sequence"/>
</dbReference>
<organism evidence="5 6">
    <name type="scientific">Dactylellina haptotyla (strain CBS 200.50)</name>
    <name type="common">Nematode-trapping fungus</name>
    <name type="synonym">Monacrosporium haptotylum</name>
    <dbReference type="NCBI Taxonomy" id="1284197"/>
    <lineage>
        <taxon>Eukaryota</taxon>
        <taxon>Fungi</taxon>
        <taxon>Dikarya</taxon>
        <taxon>Ascomycota</taxon>
        <taxon>Pezizomycotina</taxon>
        <taxon>Orbiliomycetes</taxon>
        <taxon>Orbiliales</taxon>
        <taxon>Orbiliaceae</taxon>
        <taxon>Dactylellina</taxon>
    </lineage>
</organism>
<dbReference type="GO" id="GO:0004356">
    <property type="term" value="F:glutamine synthetase activity"/>
    <property type="evidence" value="ECO:0007669"/>
    <property type="project" value="InterPro"/>
</dbReference>
<evidence type="ECO:0000313" key="6">
    <source>
        <dbReference type="Proteomes" id="UP000015100"/>
    </source>
</evidence>
<dbReference type="HOGENOM" id="CLU_017290_6_3_1"/>
<evidence type="ECO:0000259" key="4">
    <source>
        <dbReference type="PROSITE" id="PS51987"/>
    </source>
</evidence>
<dbReference type="Pfam" id="PF04909">
    <property type="entry name" value="Amidohydro_2"/>
    <property type="match status" value="1"/>
</dbReference>
<proteinExistence type="inferred from homology"/>
<dbReference type="InterPro" id="IPR014746">
    <property type="entry name" value="Gln_synth/guanido_kin_cat_dom"/>
</dbReference>
<feature type="domain" description="GS catalytic" evidence="4">
    <location>
        <begin position="587"/>
        <end position="926"/>
    </location>
</feature>
<comment type="caution">
    <text evidence="5">The sequence shown here is derived from an EMBL/GenBank/DDBJ whole genome shotgun (WGS) entry which is preliminary data.</text>
</comment>
<gene>
    <name evidence="5" type="ORF">H072_8129</name>
</gene>
<dbReference type="InterPro" id="IPR008146">
    <property type="entry name" value="Gln_synth_cat_dom"/>
</dbReference>
<evidence type="ECO:0000313" key="5">
    <source>
        <dbReference type="EMBL" id="EPS38122.1"/>
    </source>
</evidence>
<dbReference type="GO" id="GO:0016787">
    <property type="term" value="F:hydrolase activity"/>
    <property type="evidence" value="ECO:0007669"/>
    <property type="project" value="InterPro"/>
</dbReference>
<name>S8BSA5_DACHA</name>
<keyword evidence="6" id="KW-1185">Reference proteome</keyword>
<evidence type="ECO:0000256" key="2">
    <source>
        <dbReference type="PROSITE-ProRule" id="PRU01331"/>
    </source>
</evidence>
<reference evidence="5 6" key="1">
    <citation type="journal article" date="2013" name="PLoS Genet.">
        <title>Genomic mechanisms accounting for the adaptation to parasitism in nematode-trapping fungi.</title>
        <authorList>
            <person name="Meerupati T."/>
            <person name="Andersson K.M."/>
            <person name="Friman E."/>
            <person name="Kumar D."/>
            <person name="Tunlid A."/>
            <person name="Ahren D."/>
        </authorList>
    </citation>
    <scope>NUCLEOTIDE SEQUENCE [LARGE SCALE GENOMIC DNA]</scope>
    <source>
        <strain evidence="5 6">CBS 200.50</strain>
    </source>
</reference>
<dbReference type="GO" id="GO:0006542">
    <property type="term" value="P:glutamine biosynthetic process"/>
    <property type="evidence" value="ECO:0007669"/>
    <property type="project" value="InterPro"/>
</dbReference>
<dbReference type="AlphaFoldDB" id="S8BSA5"/>
<dbReference type="InterPro" id="IPR006680">
    <property type="entry name" value="Amidohydro-rel"/>
</dbReference>
<dbReference type="SMART" id="SM01230">
    <property type="entry name" value="Gln-synt_C"/>
    <property type="match status" value="1"/>
</dbReference>
<dbReference type="PANTHER" id="PTHR43383">
    <property type="entry name" value="NODULIN 6"/>
    <property type="match status" value="1"/>
</dbReference>
<dbReference type="eggNOG" id="KOG0683">
    <property type="taxonomic scope" value="Eukaryota"/>
</dbReference>
<dbReference type="OrthoDB" id="3364440at2759"/>
<accession>S8BSA5</accession>
<dbReference type="PANTHER" id="PTHR43383:SF2">
    <property type="entry name" value="AMIDOHYDROLASE 2 FAMILY PROTEIN"/>
    <property type="match status" value="1"/>
</dbReference>
<dbReference type="SUPFAM" id="SSF51556">
    <property type="entry name" value="Metallo-dependent hydrolases"/>
    <property type="match status" value="1"/>
</dbReference>
<dbReference type="InterPro" id="IPR036651">
    <property type="entry name" value="Gln_synt_N_sf"/>
</dbReference>
<comment type="similarity">
    <text evidence="2 3">Belongs to the glutamine synthetase family.</text>
</comment>
<reference evidence="6" key="2">
    <citation type="submission" date="2013-04" db="EMBL/GenBank/DDBJ databases">
        <title>Genomic mechanisms accounting for the adaptation to parasitism in nematode-trapping fungi.</title>
        <authorList>
            <person name="Ahren D.G."/>
        </authorList>
    </citation>
    <scope>NUCLEOTIDE SEQUENCE [LARGE SCALE GENOMIC DNA]</scope>
    <source>
        <strain evidence="6">CBS 200.50</strain>
    </source>
</reference>
<dbReference type="EMBL" id="AQGS01000576">
    <property type="protein sequence ID" value="EPS38122.1"/>
    <property type="molecule type" value="Genomic_DNA"/>
</dbReference>
<dbReference type="PROSITE" id="PS51987">
    <property type="entry name" value="GS_CATALYTIC"/>
    <property type="match status" value="1"/>
</dbReference>
<dbReference type="Gene3D" id="3.20.20.140">
    <property type="entry name" value="Metal-dependent hydrolases"/>
    <property type="match status" value="1"/>
</dbReference>
<dbReference type="OMA" id="LEGCPRT"/>
<evidence type="ECO:0000256" key="1">
    <source>
        <dbReference type="ARBA" id="ARBA00021364"/>
    </source>
</evidence>
<dbReference type="Pfam" id="PF00120">
    <property type="entry name" value="Gln-synt_C"/>
    <property type="match status" value="1"/>
</dbReference>
<evidence type="ECO:0000256" key="3">
    <source>
        <dbReference type="RuleBase" id="RU000384"/>
    </source>
</evidence>
<dbReference type="Gene3D" id="3.10.20.70">
    <property type="entry name" value="Glutamine synthetase, N-terminal domain"/>
    <property type="match status" value="1"/>
</dbReference>